<dbReference type="GO" id="GO:0030288">
    <property type="term" value="C:outer membrane-bounded periplasmic space"/>
    <property type="evidence" value="ECO:0007669"/>
    <property type="project" value="TreeGrafter"/>
</dbReference>
<dbReference type="InterPro" id="IPR005653">
    <property type="entry name" value="OstA-like_N"/>
</dbReference>
<feature type="region of interest" description="Disordered" evidence="2">
    <location>
        <begin position="101"/>
        <end position="123"/>
    </location>
</feature>
<feature type="region of interest" description="Disordered" evidence="2">
    <location>
        <begin position="192"/>
        <end position="215"/>
    </location>
</feature>
<sequence length="215" mass="22702">MKCRFLSHVGFALALPIAIAAVQPAALAQKATQQQGPKNSPLGGIGSNNKEPIKIDADRLDIFDREQRATFSGNVVAVQGDTTMRCSLLNVYYEQSAMGGATGAQRPAQPAAQPGGENSNIRRLDCKGPVTVVSKEQTATGENATYDRGDNKVILTGRVALSQGPNVQQCDRVVYNLDTSIANCESRPGGRVQGVFVPGSAQPGQQQPGQPRSGR</sequence>
<protein>
    <submittedName>
        <fullName evidence="5">Lipopolysaccharide export system protein LptA</fullName>
    </submittedName>
</protein>
<proteinExistence type="predicted"/>
<keyword evidence="6" id="KW-1185">Reference proteome</keyword>
<name>A0A2V3UB07_9HYPH</name>
<dbReference type="Pfam" id="PF03968">
    <property type="entry name" value="LptD_N"/>
    <property type="match status" value="1"/>
</dbReference>
<evidence type="ECO:0000313" key="6">
    <source>
        <dbReference type="Proteomes" id="UP000248021"/>
    </source>
</evidence>
<feature type="region of interest" description="Disordered" evidence="2">
    <location>
        <begin position="31"/>
        <end position="51"/>
    </location>
</feature>
<evidence type="ECO:0000256" key="2">
    <source>
        <dbReference type="SAM" id="MobiDB-lite"/>
    </source>
</evidence>
<evidence type="ECO:0000256" key="3">
    <source>
        <dbReference type="SAM" id="SignalP"/>
    </source>
</evidence>
<dbReference type="Proteomes" id="UP000248021">
    <property type="component" value="Unassembled WGS sequence"/>
</dbReference>
<feature type="chain" id="PRO_5041083133" evidence="3">
    <location>
        <begin position="21"/>
        <end position="215"/>
    </location>
</feature>
<reference evidence="5 6" key="1">
    <citation type="submission" date="2018-05" db="EMBL/GenBank/DDBJ databases">
        <title>Genomic Encyclopedia of Type Strains, Phase IV (KMG-IV): sequencing the most valuable type-strain genomes for metagenomic binning, comparative biology and taxonomic classification.</title>
        <authorList>
            <person name="Goeker M."/>
        </authorList>
    </citation>
    <scope>NUCLEOTIDE SEQUENCE [LARGE SCALE GENOMIC DNA]</scope>
    <source>
        <strain evidence="5 6">DSM 6462</strain>
    </source>
</reference>
<feature type="compositionally biased region" description="Low complexity" evidence="2">
    <location>
        <begin position="103"/>
        <end position="116"/>
    </location>
</feature>
<evidence type="ECO:0000256" key="1">
    <source>
        <dbReference type="ARBA" id="ARBA00022729"/>
    </source>
</evidence>
<dbReference type="PANTHER" id="PTHR36504:SF1">
    <property type="entry name" value="LIPOPOLYSACCHARIDE EXPORT SYSTEM PROTEIN LPTA"/>
    <property type="match status" value="1"/>
</dbReference>
<feature type="compositionally biased region" description="Low complexity" evidence="2">
    <location>
        <begin position="198"/>
        <end position="215"/>
    </location>
</feature>
<dbReference type="GO" id="GO:0015920">
    <property type="term" value="P:lipopolysaccharide transport"/>
    <property type="evidence" value="ECO:0007669"/>
    <property type="project" value="TreeGrafter"/>
</dbReference>
<dbReference type="AlphaFoldDB" id="A0A2V3UB07"/>
<gene>
    <name evidence="5" type="ORF">C7450_104109</name>
</gene>
<dbReference type="Gene3D" id="2.60.450.10">
    <property type="entry name" value="Lipopolysaccharide (LPS) transport protein A like domain"/>
    <property type="match status" value="1"/>
</dbReference>
<feature type="signal peptide" evidence="3">
    <location>
        <begin position="1"/>
        <end position="20"/>
    </location>
</feature>
<comment type="caution">
    <text evidence="5">The sequence shown here is derived from an EMBL/GenBank/DDBJ whole genome shotgun (WGS) entry which is preliminary data.</text>
</comment>
<evidence type="ECO:0000313" key="5">
    <source>
        <dbReference type="EMBL" id="PXW60058.1"/>
    </source>
</evidence>
<dbReference type="EMBL" id="QJJK01000004">
    <property type="protein sequence ID" value="PXW60058.1"/>
    <property type="molecule type" value="Genomic_DNA"/>
</dbReference>
<dbReference type="RefSeq" id="WP_170147186.1">
    <property type="nucleotide sequence ID" value="NZ_CAKNFM010000006.1"/>
</dbReference>
<accession>A0A2V3UB07</accession>
<dbReference type="GO" id="GO:0017089">
    <property type="term" value="F:glycolipid transfer activity"/>
    <property type="evidence" value="ECO:0007669"/>
    <property type="project" value="TreeGrafter"/>
</dbReference>
<dbReference type="InterPro" id="IPR052037">
    <property type="entry name" value="LPS_export_LptA"/>
</dbReference>
<dbReference type="GO" id="GO:0009279">
    <property type="term" value="C:cell outer membrane"/>
    <property type="evidence" value="ECO:0007669"/>
    <property type="project" value="TreeGrafter"/>
</dbReference>
<keyword evidence="1 3" id="KW-0732">Signal</keyword>
<feature type="domain" description="Organic solvent tolerance-like N-terminal" evidence="4">
    <location>
        <begin position="54"/>
        <end position="179"/>
    </location>
</feature>
<evidence type="ECO:0000259" key="4">
    <source>
        <dbReference type="Pfam" id="PF03968"/>
    </source>
</evidence>
<organism evidence="5 6">
    <name type="scientific">Chelatococcus asaccharovorans</name>
    <dbReference type="NCBI Taxonomy" id="28210"/>
    <lineage>
        <taxon>Bacteria</taxon>
        <taxon>Pseudomonadati</taxon>
        <taxon>Pseudomonadota</taxon>
        <taxon>Alphaproteobacteria</taxon>
        <taxon>Hyphomicrobiales</taxon>
        <taxon>Chelatococcaceae</taxon>
        <taxon>Chelatococcus</taxon>
    </lineage>
</organism>
<dbReference type="PANTHER" id="PTHR36504">
    <property type="entry name" value="LIPOPOLYSACCHARIDE EXPORT SYSTEM PROTEIN LPTA"/>
    <property type="match status" value="1"/>
</dbReference>